<dbReference type="Proteomes" id="UP001154400">
    <property type="component" value="Chromosome"/>
</dbReference>
<evidence type="ECO:0008006" key="6">
    <source>
        <dbReference type="Google" id="ProtNLM"/>
    </source>
</evidence>
<evidence type="ECO:0000259" key="2">
    <source>
        <dbReference type="Pfam" id="PF22551"/>
    </source>
</evidence>
<evidence type="ECO:0000313" key="5">
    <source>
        <dbReference type="Proteomes" id="UP000006892"/>
    </source>
</evidence>
<evidence type="ECO:0000259" key="3">
    <source>
        <dbReference type="Pfam" id="PF22552"/>
    </source>
</evidence>
<organism evidence="4">
    <name type="scientific">Rhodococcus hoagii (strain 103S)</name>
    <name type="common">Rhodococcus equi</name>
    <dbReference type="NCBI Taxonomy" id="685727"/>
    <lineage>
        <taxon>Bacteria</taxon>
        <taxon>Bacillati</taxon>
        <taxon>Actinomycetota</taxon>
        <taxon>Actinomycetes</taxon>
        <taxon>Mycobacteriales</taxon>
        <taxon>Nocardiaceae</taxon>
        <taxon>Prescottella</taxon>
    </lineage>
</organism>
<sequence length="339" mass="37520">MIDSDTFDAAIDRSWNRFQRRLADHLAAMRNDDVLVLEWAEESTVEGFAPWVQFLVWDEVMLRGEVSSNAYLAPRHQLAPAAENILRNLGWSAPTHGPDDDPDEGSSAFFVDREQRWADQCAAMTVTTLREVWSVPHPSFLRPEIVGTLAGSDLLGIPDVETGDEFAVPYVDDTVATVPDDPQQLRELIARAVEQALGFMPRLDQDGDVVLTLDDHPVFVIAHPDQPLVRAWMPLLHSITGRTRAAEMICDLTRRWPAIRFTLDEDRLNASVDVSANPFVPRHLADALDQLGRFAASVDTAFATRFGGARIVDDPPDDEIDGEAPNSLGPSGHEPKGAE</sequence>
<accession>A0A3S5Y5F0</accession>
<reference evidence="4" key="1">
    <citation type="journal article" date="2010" name="PLoS Genet.">
        <title>The genome of a pathogenic rhodococcus: cooptive virulence underpinned by key gene acquisitions.</title>
        <authorList>
            <person name="Letek M."/>
            <person name="Gonzalez P."/>
            <person name="Macarthur I."/>
            <person name="Rodriguez H."/>
            <person name="Freeman T.C."/>
            <person name="Valero-Rello A."/>
            <person name="Blanco M."/>
            <person name="Buckley T."/>
            <person name="Cherevach I."/>
            <person name="Fahey R."/>
            <person name="Hapeshi A."/>
            <person name="Holdstock J."/>
            <person name="Leadon D."/>
            <person name="Navas J."/>
            <person name="Ocampo A."/>
            <person name="Quail M.A."/>
            <person name="Sanders M."/>
            <person name="Scortti M.M."/>
            <person name="Prescott J.F."/>
            <person name="Fogarty U."/>
            <person name="Meijer W.G."/>
            <person name="Parkhill J."/>
            <person name="Bentley S.D."/>
            <person name="Vazquez-Boland J.A."/>
        </authorList>
    </citation>
    <scope>NUCLEOTIDE SEQUENCE [LARGE SCALE GENOMIC DNA]</scope>
    <source>
        <strain evidence="4 5">103S</strain>
    </source>
</reference>
<feature type="region of interest" description="Disordered" evidence="1">
    <location>
        <begin position="309"/>
        <end position="339"/>
    </location>
</feature>
<evidence type="ECO:0000256" key="1">
    <source>
        <dbReference type="SAM" id="MobiDB-lite"/>
    </source>
</evidence>
<protein>
    <recommendedName>
        <fullName evidence="6">YbjN domain-containing protein</fullName>
    </recommendedName>
</protein>
<dbReference type="EMBL" id="FN563149">
    <property type="protein sequence ID" value="CBH47701.1"/>
    <property type="molecule type" value="Genomic_DNA"/>
</dbReference>
<dbReference type="InterPro" id="IPR054343">
    <property type="entry name" value="TY-Chap_M"/>
</dbReference>
<dbReference type="Pfam" id="PF22551">
    <property type="entry name" value="TY-Chap1"/>
    <property type="match status" value="1"/>
</dbReference>
<feature type="domain" description="TY-Chap central" evidence="2">
    <location>
        <begin position="184"/>
        <end position="313"/>
    </location>
</feature>
<feature type="domain" description="TY-Chap N-terminal" evidence="3">
    <location>
        <begin position="14"/>
        <end position="141"/>
    </location>
</feature>
<dbReference type="Pfam" id="PF22552">
    <property type="entry name" value="TY-Chap3"/>
    <property type="match status" value="1"/>
</dbReference>
<dbReference type="InterPro" id="IPR054344">
    <property type="entry name" value="TY-Chap_N"/>
</dbReference>
<dbReference type="KEGG" id="req:REQ_16240"/>
<proteinExistence type="predicted"/>
<name>A0A3S5Y5F0_RHOH1</name>
<gene>
    <name evidence="4" type="ordered locus">REQ_16240</name>
</gene>
<evidence type="ECO:0000313" key="4">
    <source>
        <dbReference type="EMBL" id="CBH47701.1"/>
    </source>
</evidence>
<dbReference type="RefSeq" id="WP_013415534.1">
    <property type="nucleotide sequence ID" value="NC_014659.1"/>
</dbReference>
<dbReference type="AlphaFoldDB" id="A0A3S5Y5F0"/>